<feature type="compositionally biased region" description="Polar residues" evidence="1">
    <location>
        <begin position="147"/>
        <end position="171"/>
    </location>
</feature>
<feature type="compositionally biased region" description="Low complexity" evidence="1">
    <location>
        <begin position="289"/>
        <end position="307"/>
    </location>
</feature>
<dbReference type="STRING" id="1123402.SAMN02583745_00815"/>
<gene>
    <name evidence="2" type="ORF">SAMN02583745_00815</name>
</gene>
<feature type="compositionally biased region" description="Low complexity" evidence="1">
    <location>
        <begin position="113"/>
        <end position="132"/>
    </location>
</feature>
<dbReference type="PROSITE" id="PS51257">
    <property type="entry name" value="PROKAR_LIPOPROTEIN"/>
    <property type="match status" value="1"/>
</dbReference>
<organism evidence="2 3">
    <name type="scientific">Thorsellia anophelis DSM 18579</name>
    <dbReference type="NCBI Taxonomy" id="1123402"/>
    <lineage>
        <taxon>Bacteria</taxon>
        <taxon>Pseudomonadati</taxon>
        <taxon>Pseudomonadota</taxon>
        <taxon>Gammaproteobacteria</taxon>
        <taxon>Enterobacterales</taxon>
        <taxon>Thorselliaceae</taxon>
        <taxon>Thorsellia</taxon>
    </lineage>
</organism>
<accession>A0A1I0A6Z1</accession>
<dbReference type="AlphaFoldDB" id="A0A1I0A6Z1"/>
<feature type="compositionally biased region" description="Polar residues" evidence="1">
    <location>
        <begin position="276"/>
        <end position="288"/>
    </location>
</feature>
<sequence length="401" mass="43236">MQTSVARSKLALNTILLLSIFSSLFLTGCSTRVSNQPTSFCEHVDPNSKYYSPNSLTLEQLNTCRMQAEKILAIQSMQIQIHRQRDEVITAANINSPSDTEISKALNSLSSETTQQNSNANASSANVTSSNQKRAAGQTQAERKRAANQSTTRIIAQQTPTSSSESIQQRYLNAASATPAPSNNTQNRASSVPSASKSQYDAEQAARVAKQIDSLLQSETTQAALNQPKALLPGEETTKVDLIAQISNRNTKIAEPINKTETNEPKAIVASQVDNKVQTPTQSITNEANPSTTQTSTTQLNTPSQNTGKLSTDYTSSPNVSSTESLNSTSNTNPVAEIVRPTDTTNINPVNAIQNKGQMDYYDPTPLPALHDTTGSQSSTKSAVNQPDPLAHLQQKRTENK</sequence>
<reference evidence="3" key="1">
    <citation type="submission" date="2016-10" db="EMBL/GenBank/DDBJ databases">
        <authorList>
            <person name="Varghese N."/>
            <person name="Submissions S."/>
        </authorList>
    </citation>
    <scope>NUCLEOTIDE SEQUENCE [LARGE SCALE GENOMIC DNA]</scope>
    <source>
        <strain evidence="3">DSM 18579</strain>
    </source>
</reference>
<feature type="compositionally biased region" description="Polar residues" evidence="1">
    <location>
        <begin position="373"/>
        <end position="385"/>
    </location>
</feature>
<feature type="compositionally biased region" description="Polar residues" evidence="1">
    <location>
        <begin position="342"/>
        <end position="357"/>
    </location>
</feature>
<feature type="compositionally biased region" description="Polar residues" evidence="1">
    <location>
        <begin position="308"/>
        <end position="320"/>
    </location>
</feature>
<keyword evidence="3" id="KW-1185">Reference proteome</keyword>
<dbReference type="Proteomes" id="UP000242642">
    <property type="component" value="Unassembled WGS sequence"/>
</dbReference>
<proteinExistence type="predicted"/>
<feature type="region of interest" description="Disordered" evidence="1">
    <location>
        <begin position="276"/>
        <end position="401"/>
    </location>
</feature>
<name>A0A1I0A6Z1_9GAMM</name>
<dbReference type="RefSeq" id="WP_093318018.1">
    <property type="nucleotide sequence ID" value="NZ_FOHV01000005.1"/>
</dbReference>
<feature type="compositionally biased region" description="Low complexity" evidence="1">
    <location>
        <begin position="321"/>
        <end position="333"/>
    </location>
</feature>
<evidence type="ECO:0000313" key="2">
    <source>
        <dbReference type="EMBL" id="SES89924.1"/>
    </source>
</evidence>
<feature type="compositionally biased region" description="Low complexity" evidence="1">
    <location>
        <begin position="173"/>
        <end position="185"/>
    </location>
</feature>
<evidence type="ECO:0000313" key="3">
    <source>
        <dbReference type="Proteomes" id="UP000242642"/>
    </source>
</evidence>
<feature type="region of interest" description="Disordered" evidence="1">
    <location>
        <begin position="109"/>
        <end position="203"/>
    </location>
</feature>
<dbReference type="EMBL" id="FOHV01000005">
    <property type="protein sequence ID" value="SES89924.1"/>
    <property type="molecule type" value="Genomic_DNA"/>
</dbReference>
<protein>
    <submittedName>
        <fullName evidence="2">Uncharacterized protein</fullName>
    </submittedName>
</protein>
<evidence type="ECO:0000256" key="1">
    <source>
        <dbReference type="SAM" id="MobiDB-lite"/>
    </source>
</evidence>
<feature type="compositionally biased region" description="Polar residues" evidence="1">
    <location>
        <begin position="186"/>
        <end position="201"/>
    </location>
</feature>